<evidence type="ECO:0000256" key="1">
    <source>
        <dbReference type="ARBA" id="ARBA00022801"/>
    </source>
</evidence>
<dbReference type="InterPro" id="IPR035909">
    <property type="entry name" value="CheB_C"/>
</dbReference>
<dbReference type="GO" id="GO:0000156">
    <property type="term" value="F:phosphorelay response regulator activity"/>
    <property type="evidence" value="ECO:0007669"/>
    <property type="project" value="InterPro"/>
</dbReference>
<dbReference type="RefSeq" id="WP_176062285.1">
    <property type="nucleotide sequence ID" value="NZ_BJTG01000001.1"/>
</dbReference>
<accession>A0A7I9VH68</accession>
<keyword evidence="1" id="KW-0378">Hydrolase</keyword>
<comment type="caution">
    <text evidence="6">The sequence shown here is derived from an EMBL/GenBank/DDBJ whole genome shotgun (WGS) entry which is preliminary data.</text>
</comment>
<dbReference type="InterPro" id="IPR011247">
    <property type="entry name" value="Chemotax_prot-Glu_Me-esterase"/>
</dbReference>
<name>A0A7I9VH68_9BACT</name>
<feature type="domain" description="CheB-type methylesterase" evidence="5">
    <location>
        <begin position="6"/>
        <end position="195"/>
    </location>
</feature>
<dbReference type="PANTHER" id="PTHR42872:SF6">
    <property type="entry name" value="PROTEIN-GLUTAMATE METHYLESTERASE_PROTEIN-GLUTAMINE GLUTAMINASE"/>
    <property type="match status" value="1"/>
</dbReference>
<proteinExistence type="predicted"/>
<organism evidence="6 7">
    <name type="scientific">Anaeromyxobacter diazotrophicus</name>
    <dbReference type="NCBI Taxonomy" id="2590199"/>
    <lineage>
        <taxon>Bacteria</taxon>
        <taxon>Pseudomonadati</taxon>
        <taxon>Myxococcota</taxon>
        <taxon>Myxococcia</taxon>
        <taxon>Myxococcales</taxon>
        <taxon>Cystobacterineae</taxon>
        <taxon>Anaeromyxobacteraceae</taxon>
        <taxon>Anaeromyxobacter</taxon>
    </lineage>
</organism>
<evidence type="ECO:0000256" key="4">
    <source>
        <dbReference type="PROSITE-ProRule" id="PRU00050"/>
    </source>
</evidence>
<dbReference type="Gene3D" id="3.40.50.180">
    <property type="entry name" value="Methylesterase CheB, C-terminal domain"/>
    <property type="match status" value="1"/>
</dbReference>
<comment type="catalytic activity">
    <reaction evidence="3">
        <text>[protein]-L-glutamate 5-O-methyl ester + H2O = L-glutamyl-[protein] + methanol + H(+)</text>
        <dbReference type="Rhea" id="RHEA:23236"/>
        <dbReference type="Rhea" id="RHEA-COMP:10208"/>
        <dbReference type="Rhea" id="RHEA-COMP:10311"/>
        <dbReference type="ChEBI" id="CHEBI:15377"/>
        <dbReference type="ChEBI" id="CHEBI:15378"/>
        <dbReference type="ChEBI" id="CHEBI:17790"/>
        <dbReference type="ChEBI" id="CHEBI:29973"/>
        <dbReference type="ChEBI" id="CHEBI:82795"/>
        <dbReference type="EC" id="3.1.1.61"/>
    </reaction>
</comment>
<dbReference type="Proteomes" id="UP000503640">
    <property type="component" value="Unassembled WGS sequence"/>
</dbReference>
<evidence type="ECO:0000259" key="5">
    <source>
        <dbReference type="PROSITE" id="PS50122"/>
    </source>
</evidence>
<dbReference type="InterPro" id="IPR000673">
    <property type="entry name" value="Sig_transdc_resp-reg_Me-estase"/>
</dbReference>
<comment type="caution">
    <text evidence="4">Lacks conserved residue(s) required for the propagation of feature annotation.</text>
</comment>
<dbReference type="CDD" id="cd16433">
    <property type="entry name" value="CheB"/>
    <property type="match status" value="1"/>
</dbReference>
<gene>
    <name evidence="6" type="primary">cheB_2</name>
    <name evidence="6" type="ORF">AMYX_02290</name>
</gene>
<keyword evidence="7" id="KW-1185">Reference proteome</keyword>
<dbReference type="SUPFAM" id="SSF52738">
    <property type="entry name" value="Methylesterase CheB, C-terminal domain"/>
    <property type="match status" value="1"/>
</dbReference>
<evidence type="ECO:0000256" key="2">
    <source>
        <dbReference type="ARBA" id="ARBA00039140"/>
    </source>
</evidence>
<dbReference type="AlphaFoldDB" id="A0A7I9VH68"/>
<dbReference type="EC" id="3.1.1.61" evidence="2"/>
<evidence type="ECO:0000313" key="7">
    <source>
        <dbReference type="Proteomes" id="UP000503640"/>
    </source>
</evidence>
<dbReference type="GO" id="GO:0006935">
    <property type="term" value="P:chemotaxis"/>
    <property type="evidence" value="ECO:0007669"/>
    <property type="project" value="InterPro"/>
</dbReference>
<evidence type="ECO:0000256" key="3">
    <source>
        <dbReference type="ARBA" id="ARBA00048267"/>
    </source>
</evidence>
<dbReference type="Pfam" id="PF01339">
    <property type="entry name" value="CheB_methylest"/>
    <property type="match status" value="1"/>
</dbReference>
<dbReference type="PIRSF" id="PIRSF036461">
    <property type="entry name" value="Chmtx_methlestr"/>
    <property type="match status" value="1"/>
</dbReference>
<dbReference type="PROSITE" id="PS50122">
    <property type="entry name" value="CHEB"/>
    <property type="match status" value="1"/>
</dbReference>
<dbReference type="PANTHER" id="PTHR42872">
    <property type="entry name" value="PROTEIN-GLUTAMATE METHYLESTERASE/PROTEIN-GLUTAMINE GLUTAMINASE"/>
    <property type="match status" value="1"/>
</dbReference>
<sequence>MATAAKVQTHDIVVVGASAGGVEALSTLVSQLPRDLPAAVFVVQHLAPAFPSALPELLSRRGGPRAVHPVHGEEIVPGRIYVAPPDNHLLVRPGYVHVVRGPKENGHRPSVDALFRSASAAYGPRVVGVVLTGHLDCGTAGLLSVKARGGIAVVQDPDDAAAPEMPASAIQYVAVDHVARLPELPSLLERLVAEPVTSSRPARQPVALGELEGEEPGLPAEIVCPQCQGSLTLGEVGGFQVFRCHVGHAFSFESLAIEQSEEVERALWAAVRSLEESAAITRRARARATGDLQGRLGEKEDVQLQQADLIRGMLLHGRAKERSDVAEGDAPAAPGHPG</sequence>
<reference evidence="7" key="1">
    <citation type="journal article" date="2020" name="Appl. Environ. Microbiol.">
        <title>Diazotrophic Anaeromyxobacter Isolates from Soils.</title>
        <authorList>
            <person name="Masuda Y."/>
            <person name="Yamanaka H."/>
            <person name="Xu Z.X."/>
            <person name="Shiratori Y."/>
            <person name="Aono T."/>
            <person name="Amachi S."/>
            <person name="Senoo K."/>
            <person name="Itoh H."/>
        </authorList>
    </citation>
    <scope>NUCLEOTIDE SEQUENCE [LARGE SCALE GENOMIC DNA]</scope>
    <source>
        <strain evidence="7">R267</strain>
    </source>
</reference>
<dbReference type="GO" id="GO:0005737">
    <property type="term" value="C:cytoplasm"/>
    <property type="evidence" value="ECO:0007669"/>
    <property type="project" value="InterPro"/>
</dbReference>
<dbReference type="GO" id="GO:0008984">
    <property type="term" value="F:protein-glutamate methylesterase activity"/>
    <property type="evidence" value="ECO:0007669"/>
    <property type="project" value="UniProtKB-EC"/>
</dbReference>
<dbReference type="EMBL" id="BJTG01000001">
    <property type="protein sequence ID" value="GEJ55488.1"/>
    <property type="molecule type" value="Genomic_DNA"/>
</dbReference>
<evidence type="ECO:0000313" key="6">
    <source>
        <dbReference type="EMBL" id="GEJ55488.1"/>
    </source>
</evidence>
<protein>
    <recommendedName>
        <fullName evidence="2">protein-glutamate methylesterase</fullName>
        <ecNumber evidence="2">3.1.1.61</ecNumber>
    </recommendedName>
</protein>